<protein>
    <submittedName>
        <fullName evidence="1">Uncharacterized protein</fullName>
    </submittedName>
</protein>
<organism evidence="1">
    <name type="scientific">marine sediment metagenome</name>
    <dbReference type="NCBI Taxonomy" id="412755"/>
    <lineage>
        <taxon>unclassified sequences</taxon>
        <taxon>metagenomes</taxon>
        <taxon>ecological metagenomes</taxon>
    </lineage>
</organism>
<comment type="caution">
    <text evidence="1">The sequence shown here is derived from an EMBL/GenBank/DDBJ whole genome shotgun (WGS) entry which is preliminary data.</text>
</comment>
<gene>
    <name evidence="1" type="ORF">LCGC14_2759600</name>
</gene>
<proteinExistence type="predicted"/>
<sequence length="62" mass="6573">MVRRMSELEASIEKLRAHVVLLTVALEQAATRFELLALGGAAANATVGAMEAHAVLKEIKDG</sequence>
<accession>A0A0F8YZD2</accession>
<dbReference type="EMBL" id="LAZR01050685">
    <property type="protein sequence ID" value="KKK86803.1"/>
    <property type="molecule type" value="Genomic_DNA"/>
</dbReference>
<evidence type="ECO:0000313" key="1">
    <source>
        <dbReference type="EMBL" id="KKK86803.1"/>
    </source>
</evidence>
<name>A0A0F8YZD2_9ZZZZ</name>
<reference evidence="1" key="1">
    <citation type="journal article" date="2015" name="Nature">
        <title>Complex archaea that bridge the gap between prokaryotes and eukaryotes.</title>
        <authorList>
            <person name="Spang A."/>
            <person name="Saw J.H."/>
            <person name="Jorgensen S.L."/>
            <person name="Zaremba-Niedzwiedzka K."/>
            <person name="Martijn J."/>
            <person name="Lind A.E."/>
            <person name="van Eijk R."/>
            <person name="Schleper C."/>
            <person name="Guy L."/>
            <person name="Ettema T.J."/>
        </authorList>
    </citation>
    <scope>NUCLEOTIDE SEQUENCE</scope>
</reference>
<dbReference type="AlphaFoldDB" id="A0A0F8YZD2"/>